<comment type="cofactor">
    <cofactor evidence="1">
        <name>a divalent metal cation</name>
        <dbReference type="ChEBI" id="CHEBI:60240"/>
    </cofactor>
</comment>
<protein>
    <recommendedName>
        <fullName evidence="3">DDE Tnp4 domain-containing protein</fullName>
    </recommendedName>
</protein>
<name>A0ABD0JQF8_9CAEN</name>
<evidence type="ECO:0000259" key="3">
    <source>
        <dbReference type="Pfam" id="PF13359"/>
    </source>
</evidence>
<keyword evidence="2" id="KW-0479">Metal-binding</keyword>
<dbReference type="Pfam" id="PF13359">
    <property type="entry name" value="DDE_Tnp_4"/>
    <property type="match status" value="1"/>
</dbReference>
<dbReference type="AlphaFoldDB" id="A0ABD0JQF8"/>
<reference evidence="4 5" key="1">
    <citation type="journal article" date="2023" name="Sci. Data">
        <title>Genome assembly of the Korean intertidal mud-creeper Batillaria attramentaria.</title>
        <authorList>
            <person name="Patra A.K."/>
            <person name="Ho P.T."/>
            <person name="Jun S."/>
            <person name="Lee S.J."/>
            <person name="Kim Y."/>
            <person name="Won Y.J."/>
        </authorList>
    </citation>
    <scope>NUCLEOTIDE SEQUENCE [LARGE SCALE GENOMIC DNA]</scope>
    <source>
        <strain evidence="4">Wonlab-2016</strain>
    </source>
</reference>
<evidence type="ECO:0000256" key="1">
    <source>
        <dbReference type="ARBA" id="ARBA00001968"/>
    </source>
</evidence>
<dbReference type="EMBL" id="JACVVK020000368">
    <property type="protein sequence ID" value="KAK7476717.1"/>
    <property type="molecule type" value="Genomic_DNA"/>
</dbReference>
<organism evidence="4 5">
    <name type="scientific">Batillaria attramentaria</name>
    <dbReference type="NCBI Taxonomy" id="370345"/>
    <lineage>
        <taxon>Eukaryota</taxon>
        <taxon>Metazoa</taxon>
        <taxon>Spiralia</taxon>
        <taxon>Lophotrochozoa</taxon>
        <taxon>Mollusca</taxon>
        <taxon>Gastropoda</taxon>
        <taxon>Caenogastropoda</taxon>
        <taxon>Sorbeoconcha</taxon>
        <taxon>Cerithioidea</taxon>
        <taxon>Batillariidae</taxon>
        <taxon>Batillaria</taxon>
    </lineage>
</organism>
<keyword evidence="5" id="KW-1185">Reference proteome</keyword>
<gene>
    <name evidence="4" type="ORF">BaRGS_00032054</name>
</gene>
<evidence type="ECO:0000313" key="4">
    <source>
        <dbReference type="EMBL" id="KAK7476717.1"/>
    </source>
</evidence>
<proteinExistence type="predicted"/>
<evidence type="ECO:0000256" key="2">
    <source>
        <dbReference type="ARBA" id="ARBA00022723"/>
    </source>
</evidence>
<feature type="domain" description="DDE Tnp4" evidence="3">
    <location>
        <begin position="28"/>
        <end position="94"/>
    </location>
</feature>
<comment type="caution">
    <text evidence="4">The sequence shown here is derived from an EMBL/GenBank/DDBJ whole genome shotgun (WGS) entry which is preliminary data.</text>
</comment>
<sequence>MPQTVVEAATVKEFFFNIAGFPRGIGCVDGIHVAIQGPVVNEHEYVNRKGDYSINVQLLCNADLVIMDCVVRWPGSVHDAWIMRNSNLFRRMETTAPGARTGVVVACVHIHQRQRCVIPWICH</sequence>
<dbReference type="Proteomes" id="UP001519460">
    <property type="component" value="Unassembled WGS sequence"/>
</dbReference>
<dbReference type="InterPro" id="IPR027806">
    <property type="entry name" value="HARBI1_dom"/>
</dbReference>
<dbReference type="PRINTS" id="PR02086">
    <property type="entry name" value="PUTNUCHARBI1"/>
</dbReference>
<dbReference type="GO" id="GO:0046872">
    <property type="term" value="F:metal ion binding"/>
    <property type="evidence" value="ECO:0007669"/>
    <property type="project" value="UniProtKB-KW"/>
</dbReference>
<dbReference type="InterPro" id="IPR026103">
    <property type="entry name" value="HARBI1_animal"/>
</dbReference>
<evidence type="ECO:0000313" key="5">
    <source>
        <dbReference type="Proteomes" id="UP001519460"/>
    </source>
</evidence>
<accession>A0ABD0JQF8</accession>